<protein>
    <submittedName>
        <fullName evidence="10">Uncharacterized protein</fullName>
    </submittedName>
</protein>
<evidence type="ECO:0000256" key="7">
    <source>
        <dbReference type="ARBA" id="ARBA00023136"/>
    </source>
</evidence>
<evidence type="ECO:0000256" key="3">
    <source>
        <dbReference type="ARBA" id="ARBA00022692"/>
    </source>
</evidence>
<sequence>MIRGIRLNELPHIRLIHRPILRCNVPRYTPRNGPSCFSRYISSARIQLNDVLEPVINPTLPSSKKSDSSSPSPGEEQKEIEEALDREIYPEAIQSTVEESADEFLTTIFDDVEPYLDTYQVYVKLRQSGFTGPQSDTIIDLIISQLNSKLSKLSTKYSQKYELENEQYLFESAQQELRVDITRSREQHIHELIALIHILERDFSTISDELNSDFIQMRNDTQVAMNDQKSENTLLSKQIMLRIQETNHKITTELNSVMRSEIESLRWYLSRWGIIAILISLFSACSTFYITKTKKAKREATRDFAPLVIYEPSEYDEDDYSADLDRNAIGD</sequence>
<dbReference type="RefSeq" id="XP_049265609.1">
    <property type="nucleotide sequence ID" value="XM_049404678.1"/>
</dbReference>
<keyword evidence="7 9" id="KW-0472">Membrane</keyword>
<evidence type="ECO:0000256" key="2">
    <source>
        <dbReference type="ARBA" id="ARBA00004370"/>
    </source>
</evidence>
<comment type="subcellular location">
    <subcellularLocation>
        <location evidence="2">Membrane</location>
    </subcellularLocation>
    <subcellularLocation>
        <location evidence="1">Mitochondrion</location>
    </subcellularLocation>
</comment>
<gene>
    <name evidence="10" type="ORF">J8A68_001065</name>
</gene>
<dbReference type="GeneID" id="73467866"/>
<keyword evidence="5" id="KW-0175">Coiled coil</keyword>
<dbReference type="OrthoDB" id="5424147at2759"/>
<reference evidence="10 11" key="1">
    <citation type="journal article" date="2021" name="DNA Res.">
        <title>Genome analysis of Candida subhashii reveals its hybrid nature and dual mitochondrial genome conformations.</title>
        <authorList>
            <person name="Mixao V."/>
            <person name="Hegedusova E."/>
            <person name="Saus E."/>
            <person name="Pryszcz L.P."/>
            <person name="Cillingova A."/>
            <person name="Nosek J."/>
            <person name="Gabaldon T."/>
        </authorList>
    </citation>
    <scope>NUCLEOTIDE SEQUENCE [LARGE SCALE GENOMIC DNA]</scope>
    <source>
        <strain evidence="10 11">CBS 10753</strain>
    </source>
</reference>
<comment type="caution">
    <text evidence="10">The sequence shown here is derived from an EMBL/GenBank/DDBJ whole genome shotgun (WGS) entry which is preliminary data.</text>
</comment>
<evidence type="ECO:0000256" key="8">
    <source>
        <dbReference type="SAM" id="MobiDB-lite"/>
    </source>
</evidence>
<evidence type="ECO:0000256" key="4">
    <source>
        <dbReference type="ARBA" id="ARBA00022989"/>
    </source>
</evidence>
<feature type="region of interest" description="Disordered" evidence="8">
    <location>
        <begin position="57"/>
        <end position="85"/>
    </location>
</feature>
<evidence type="ECO:0000256" key="6">
    <source>
        <dbReference type="ARBA" id="ARBA00023128"/>
    </source>
</evidence>
<name>A0A8J5QV70_9ASCO</name>
<dbReference type="PANTHER" id="PTHR14360:SF12">
    <property type="entry name" value="MOZ PROTEIN REPRESENTS A CHROMATIN-ASSOCIATED ACETYLTRANSFERASE"/>
    <property type="match status" value="1"/>
</dbReference>
<keyword evidence="6" id="KW-0496">Mitochondrion</keyword>
<evidence type="ECO:0000313" key="11">
    <source>
        <dbReference type="Proteomes" id="UP000694255"/>
    </source>
</evidence>
<dbReference type="Proteomes" id="UP000694255">
    <property type="component" value="Unassembled WGS sequence"/>
</dbReference>
<feature type="transmembrane region" description="Helical" evidence="9">
    <location>
        <begin position="269"/>
        <end position="290"/>
    </location>
</feature>
<keyword evidence="11" id="KW-1185">Reference proteome</keyword>
<evidence type="ECO:0000256" key="1">
    <source>
        <dbReference type="ARBA" id="ARBA00004173"/>
    </source>
</evidence>
<dbReference type="Pfam" id="PF07798">
    <property type="entry name" value="CCDC90-like"/>
    <property type="match status" value="1"/>
</dbReference>
<keyword evidence="4 9" id="KW-1133">Transmembrane helix</keyword>
<dbReference type="EMBL" id="JAGSYN010000050">
    <property type="protein sequence ID" value="KAG7665377.1"/>
    <property type="molecule type" value="Genomic_DNA"/>
</dbReference>
<organism evidence="10 11">
    <name type="scientific">[Candida] subhashii</name>
    <dbReference type="NCBI Taxonomy" id="561895"/>
    <lineage>
        <taxon>Eukaryota</taxon>
        <taxon>Fungi</taxon>
        <taxon>Dikarya</taxon>
        <taxon>Ascomycota</taxon>
        <taxon>Saccharomycotina</taxon>
        <taxon>Pichiomycetes</taxon>
        <taxon>Debaryomycetaceae</taxon>
        <taxon>Spathaspora</taxon>
    </lineage>
</organism>
<accession>A0A8J5QV70</accession>
<keyword evidence="3 9" id="KW-0812">Transmembrane</keyword>
<evidence type="ECO:0000256" key="5">
    <source>
        <dbReference type="ARBA" id="ARBA00023054"/>
    </source>
</evidence>
<evidence type="ECO:0000256" key="9">
    <source>
        <dbReference type="SAM" id="Phobius"/>
    </source>
</evidence>
<dbReference type="GO" id="GO:0016020">
    <property type="term" value="C:membrane"/>
    <property type="evidence" value="ECO:0007669"/>
    <property type="project" value="UniProtKB-SubCell"/>
</dbReference>
<evidence type="ECO:0000313" key="10">
    <source>
        <dbReference type="EMBL" id="KAG7665377.1"/>
    </source>
</evidence>
<dbReference type="InterPro" id="IPR024461">
    <property type="entry name" value="CCDC90-like"/>
</dbReference>
<dbReference type="AlphaFoldDB" id="A0A8J5QV70"/>
<dbReference type="GO" id="GO:0005739">
    <property type="term" value="C:mitochondrion"/>
    <property type="evidence" value="ECO:0007669"/>
    <property type="project" value="UniProtKB-SubCell"/>
</dbReference>
<feature type="compositionally biased region" description="Basic and acidic residues" evidence="8">
    <location>
        <begin position="75"/>
        <end position="85"/>
    </location>
</feature>
<dbReference type="PANTHER" id="PTHR14360">
    <property type="entry name" value="PROTEIN FMP32, MITOCHONDRIAL"/>
    <property type="match status" value="1"/>
</dbReference>
<proteinExistence type="predicted"/>